<dbReference type="AlphaFoldDB" id="A0AAW0DJV5"/>
<evidence type="ECO:0000313" key="2">
    <source>
        <dbReference type="Proteomes" id="UP001362999"/>
    </source>
</evidence>
<comment type="caution">
    <text evidence="1">The sequence shown here is derived from an EMBL/GenBank/DDBJ whole genome shotgun (WGS) entry which is preliminary data.</text>
</comment>
<gene>
    <name evidence="1" type="ORF">R3P38DRAFT_2762319</name>
</gene>
<reference evidence="1 2" key="1">
    <citation type="journal article" date="2024" name="J Genomics">
        <title>Draft genome sequencing and assembly of Favolaschia claudopus CIRM-BRFM 2984 isolated from oak limbs.</title>
        <authorList>
            <person name="Navarro D."/>
            <person name="Drula E."/>
            <person name="Chaduli D."/>
            <person name="Cazenave R."/>
            <person name="Ahrendt S."/>
            <person name="Wang J."/>
            <person name="Lipzen A."/>
            <person name="Daum C."/>
            <person name="Barry K."/>
            <person name="Grigoriev I.V."/>
            <person name="Favel A."/>
            <person name="Rosso M.N."/>
            <person name="Martin F."/>
        </authorList>
    </citation>
    <scope>NUCLEOTIDE SEQUENCE [LARGE SCALE GENOMIC DNA]</scope>
    <source>
        <strain evidence="1 2">CIRM-BRFM 2984</strain>
    </source>
</reference>
<sequence>MQEKVEVGVEVYVQQVFFDGFREALDYSWNRMSELGLEFGVSRSTHLAQVYTEPMPTETMPLHLVSIERRDYARTVSSHSAQFGASPSTFNYSIPLYTETMLLYRPKLCPFEFKSQVRPISFIIMPRLCSYWNQTNRRLDVELTLTCNLIRSLVENCRHVTLKERRAASPSQSETATISSRSSINRDRAQLKYIFKLLMTIKVLLGFTVSRPFRLRPTFLCSGIAVSLLAHSSFNSSLPQNEVNLHFDLNSLRSADSIRAAPGRLRVTSRREVLRVERRVCVYHGLARAVSKESGERGRAGVGETRAFLQRVGAVKEF</sequence>
<accession>A0AAW0DJV5</accession>
<organism evidence="1 2">
    <name type="scientific">Favolaschia claudopus</name>
    <dbReference type="NCBI Taxonomy" id="2862362"/>
    <lineage>
        <taxon>Eukaryota</taxon>
        <taxon>Fungi</taxon>
        <taxon>Dikarya</taxon>
        <taxon>Basidiomycota</taxon>
        <taxon>Agaricomycotina</taxon>
        <taxon>Agaricomycetes</taxon>
        <taxon>Agaricomycetidae</taxon>
        <taxon>Agaricales</taxon>
        <taxon>Marasmiineae</taxon>
        <taxon>Mycenaceae</taxon>
        <taxon>Favolaschia</taxon>
    </lineage>
</organism>
<evidence type="ECO:0000313" key="1">
    <source>
        <dbReference type="EMBL" id="KAK7051846.1"/>
    </source>
</evidence>
<dbReference type="Proteomes" id="UP001362999">
    <property type="component" value="Unassembled WGS sequence"/>
</dbReference>
<keyword evidence="2" id="KW-1185">Reference proteome</keyword>
<name>A0AAW0DJV5_9AGAR</name>
<dbReference type="EMBL" id="JAWWNJ010000007">
    <property type="protein sequence ID" value="KAK7051846.1"/>
    <property type="molecule type" value="Genomic_DNA"/>
</dbReference>
<proteinExistence type="predicted"/>
<protein>
    <submittedName>
        <fullName evidence="1">Uncharacterized protein</fullName>
    </submittedName>
</protein>